<dbReference type="STRING" id="479434.Sthe_2489"/>
<evidence type="ECO:0000313" key="2">
    <source>
        <dbReference type="EMBL" id="ACZ39904.1"/>
    </source>
</evidence>
<feature type="binding site" evidence="1">
    <location>
        <position position="75"/>
    </location>
    <ligand>
        <name>Ni(2+)</name>
        <dbReference type="ChEBI" id="CHEBI:49786"/>
    </ligand>
</feature>
<keyword evidence="1" id="KW-0408">Iron</keyword>
<keyword evidence="3" id="KW-1185">Reference proteome</keyword>
<feature type="binding site" evidence="1">
    <location>
        <position position="574"/>
    </location>
    <ligand>
        <name>Mg(2+)</name>
        <dbReference type="ChEBI" id="CHEBI:18420"/>
    </ligand>
</feature>
<organism evidence="2 3">
    <name type="scientific">Sphaerobacter thermophilus (strain ATCC 49802 / DSM 20745 / KCCM 41009 / NCIMB 13125 / S 6022)</name>
    <dbReference type="NCBI Taxonomy" id="479434"/>
    <lineage>
        <taxon>Bacteria</taxon>
        <taxon>Pseudomonadati</taxon>
        <taxon>Thermomicrobiota</taxon>
        <taxon>Thermomicrobia</taxon>
        <taxon>Sphaerobacterales</taxon>
        <taxon>Sphaerobacterineae</taxon>
        <taxon>Sphaerobacteraceae</taxon>
        <taxon>Sphaerobacter</taxon>
    </lineage>
</organism>
<dbReference type="InterPro" id="IPR050867">
    <property type="entry name" value="NiFe/NiFeSe_hydrgnase_LSU"/>
</dbReference>
<dbReference type="GO" id="GO:0016151">
    <property type="term" value="F:nickel cation binding"/>
    <property type="evidence" value="ECO:0007669"/>
    <property type="project" value="InterPro"/>
</dbReference>
<dbReference type="Pfam" id="PF00374">
    <property type="entry name" value="NiFeSe_Hases"/>
    <property type="match status" value="2"/>
</dbReference>
<dbReference type="Proteomes" id="UP000002027">
    <property type="component" value="Chromosome 2"/>
</dbReference>
<keyword evidence="1" id="KW-0533">Nickel</keyword>
<comment type="cofactor">
    <cofactor evidence="1">
        <name>Fe cation</name>
        <dbReference type="ChEBI" id="CHEBI:24875"/>
    </cofactor>
</comment>
<name>D1CAV7_SPHTD</name>
<dbReference type="AlphaFoldDB" id="D1CAV7"/>
<protein>
    <submittedName>
        <fullName evidence="2">Nickel-dependent hydrogenase large subunit</fullName>
    </submittedName>
</protein>
<feature type="binding site" evidence="1">
    <location>
        <position position="78"/>
    </location>
    <ligand>
        <name>Ni(2+)</name>
        <dbReference type="ChEBI" id="CHEBI:49786"/>
    </ligand>
</feature>
<reference evidence="3" key="1">
    <citation type="submission" date="2009-11" db="EMBL/GenBank/DDBJ databases">
        <title>The complete chromosome 2 of Sphaerobacter thermophilus DSM 20745.</title>
        <authorList>
            <person name="Lucas S."/>
            <person name="Copeland A."/>
            <person name="Lapidus A."/>
            <person name="Glavina del Rio T."/>
            <person name="Dalin E."/>
            <person name="Tice H."/>
            <person name="Bruce D."/>
            <person name="Goodwin L."/>
            <person name="Pitluck S."/>
            <person name="Kyrpides N."/>
            <person name="Mavromatis K."/>
            <person name="Ivanova N."/>
            <person name="Mikhailova N."/>
            <person name="LaButti K.M."/>
            <person name="Clum A."/>
            <person name="Sun H.I."/>
            <person name="Brettin T."/>
            <person name="Detter J.C."/>
            <person name="Han C."/>
            <person name="Larimer F."/>
            <person name="Land M."/>
            <person name="Hauser L."/>
            <person name="Markowitz V."/>
            <person name="Cheng J.F."/>
            <person name="Hugenholtz P."/>
            <person name="Woyke T."/>
            <person name="Wu D."/>
            <person name="Steenblock K."/>
            <person name="Schneider S."/>
            <person name="Pukall R."/>
            <person name="Goeker M."/>
            <person name="Klenk H.P."/>
            <person name="Eisen J.A."/>
        </authorList>
    </citation>
    <scope>NUCLEOTIDE SEQUENCE [LARGE SCALE GENOMIC DNA]</scope>
    <source>
        <strain evidence="3">ATCC 49802 / DSM 20745 / S 6022</strain>
    </source>
</reference>
<feature type="binding site" evidence="1">
    <location>
        <position position="571"/>
    </location>
    <ligand>
        <name>Fe cation</name>
        <dbReference type="ChEBI" id="CHEBI:24875"/>
    </ligand>
</feature>
<keyword evidence="1" id="KW-0460">Magnesium</keyword>
<sequence>MATRTETPAEARKLVSMAWDPITRIIGNLGIYTKIDFDNREVVECKSTSSIFRGYSVFMKGKDPRDAHFITSRICGICGDNHATCSIYAQNMAYGIQMPPLAEWIVNLGEAAEYMFDHTIFQDNLVFVDFCEQMVKETNPRLLERAESTPAPHADIHGKRTIADIMRAFNPFTGDMYVEALQMSRLTREMFCLMEGRHVHPSTLYPGGVGTMPSPQLFSDYLVRLMRFLDFVKRLVPMNDDLFDFFYEAMPGYEEVGQRRILLGCWGSFMNPEFADYRYDHMTQWGRAMYVTPGIVVDGELITTDLVEINLGMRILLGSSYYEDWTDQEMFVTHDPLGNPIDRRHPWNQTTIPKPQKRDLEGGNYSWVMSPRWYDRRTGDHLALDTGGGALARLWVTALAGLVDVGYVKATGNSVRINLPKSAAFPEMEFEWKVPQWSNTIERDRARAYFVAYAAAIAFYFLEQAMDHVRRGDLRVFQEFEVPDEAIGCGFHEAVRGVLSHHLVIRDGKIANYHPYPPTPWNASPRDSYGTPGPYEDAVQGLRIFEENGPENFKGIDIMRTVRSFDPCLPCGVHMYLGNGKLIEQRHSPFLGAGR</sequence>
<dbReference type="HOGENOM" id="CLU_030087_0_0_0"/>
<feature type="binding site" evidence="1">
    <location>
        <position position="568"/>
    </location>
    <ligand>
        <name>Ni(2+)</name>
        <dbReference type="ChEBI" id="CHEBI:49786"/>
    </ligand>
</feature>
<dbReference type="PANTHER" id="PTHR42958:SF2">
    <property type="entry name" value="UPTAKE HYDROGENASE LARGE SUBUNIT"/>
    <property type="match status" value="1"/>
</dbReference>
<reference evidence="2 3" key="2">
    <citation type="journal article" date="2010" name="Stand. Genomic Sci.">
        <title>Complete genome sequence of Desulfohalobium retbaense type strain (HR(100)).</title>
        <authorList>
            <person name="Spring S."/>
            <person name="Nolan M."/>
            <person name="Lapidus A."/>
            <person name="Glavina Del Rio T."/>
            <person name="Copeland A."/>
            <person name="Tice H."/>
            <person name="Cheng J.F."/>
            <person name="Lucas S."/>
            <person name="Land M."/>
            <person name="Chen F."/>
            <person name="Bruce D."/>
            <person name="Goodwin L."/>
            <person name="Pitluck S."/>
            <person name="Ivanova N."/>
            <person name="Mavromatis K."/>
            <person name="Mikhailova N."/>
            <person name="Pati A."/>
            <person name="Chen A."/>
            <person name="Palaniappan K."/>
            <person name="Hauser L."/>
            <person name="Chang Y.J."/>
            <person name="Jeffries C.D."/>
            <person name="Munk C."/>
            <person name="Kiss H."/>
            <person name="Chain P."/>
            <person name="Han C."/>
            <person name="Brettin T."/>
            <person name="Detter J.C."/>
            <person name="Schuler E."/>
            <person name="Goker M."/>
            <person name="Rohde M."/>
            <person name="Bristow J."/>
            <person name="Eisen J.A."/>
            <person name="Markowitz V."/>
            <person name="Hugenholtz P."/>
            <person name="Kyrpides N.C."/>
            <person name="Klenk H.P."/>
        </authorList>
    </citation>
    <scope>NUCLEOTIDE SEQUENCE [LARGE SCALE GENOMIC DNA]</scope>
    <source>
        <strain evidence="3">ATCC 49802 / DSM 20745 / S 6022</strain>
    </source>
</reference>
<keyword evidence="1" id="KW-0479">Metal-binding</keyword>
<evidence type="ECO:0000313" key="3">
    <source>
        <dbReference type="Proteomes" id="UP000002027"/>
    </source>
</evidence>
<proteinExistence type="predicted"/>
<dbReference type="SUPFAM" id="SSF56762">
    <property type="entry name" value="HydB/Nqo4-like"/>
    <property type="match status" value="1"/>
</dbReference>
<evidence type="ECO:0000256" key="1">
    <source>
        <dbReference type="PIRSR" id="PIRSR601501-1"/>
    </source>
</evidence>
<feature type="binding site" evidence="1">
    <location>
        <position position="78"/>
    </location>
    <ligand>
        <name>Fe cation</name>
        <dbReference type="ChEBI" id="CHEBI:24875"/>
    </ligand>
</feature>
<accession>D1CAV7</accession>
<gene>
    <name evidence="2" type="ordered locus">Sthe_2489</name>
</gene>
<dbReference type="PANTHER" id="PTHR42958">
    <property type="entry name" value="HYDROGENASE-2 LARGE CHAIN"/>
    <property type="match status" value="1"/>
</dbReference>
<dbReference type="InterPro" id="IPR001501">
    <property type="entry name" value="Ni-dep_hyd_lsu"/>
</dbReference>
<comment type="cofactor">
    <cofactor evidence="1">
        <name>Ni(2+)</name>
        <dbReference type="ChEBI" id="CHEBI:49786"/>
    </cofactor>
</comment>
<dbReference type="eggNOG" id="COG0374">
    <property type="taxonomic scope" value="Bacteria"/>
</dbReference>
<dbReference type="InterPro" id="IPR029014">
    <property type="entry name" value="NiFe-Hase_large"/>
</dbReference>
<dbReference type="EMBL" id="CP001824">
    <property type="protein sequence ID" value="ACZ39904.1"/>
    <property type="molecule type" value="Genomic_DNA"/>
</dbReference>
<dbReference type="InParanoid" id="D1CAV7"/>
<dbReference type="Gene3D" id="1.10.645.10">
    <property type="entry name" value="Cytochrome-c3 Hydrogenase, chain B"/>
    <property type="match status" value="1"/>
</dbReference>
<dbReference type="KEGG" id="sti:Sthe_2489"/>